<protein>
    <submittedName>
        <fullName evidence="5">Substrate-binding protein-like domain-containing protein</fullName>
    </submittedName>
</protein>
<accession>A0A1W2F546</accession>
<organism evidence="5 6">
    <name type="scientific">Sporomusa malonica</name>
    <dbReference type="NCBI Taxonomy" id="112901"/>
    <lineage>
        <taxon>Bacteria</taxon>
        <taxon>Bacillati</taxon>
        <taxon>Bacillota</taxon>
        <taxon>Negativicutes</taxon>
        <taxon>Selenomonadales</taxon>
        <taxon>Sporomusaceae</taxon>
        <taxon>Sporomusa</taxon>
    </lineage>
</organism>
<dbReference type="GO" id="GO:0003700">
    <property type="term" value="F:DNA-binding transcription factor activity"/>
    <property type="evidence" value="ECO:0007669"/>
    <property type="project" value="TreeGrafter"/>
</dbReference>
<reference evidence="5 6" key="1">
    <citation type="submission" date="2017-04" db="EMBL/GenBank/DDBJ databases">
        <authorList>
            <person name="Afonso C.L."/>
            <person name="Miller P.J."/>
            <person name="Scott M.A."/>
            <person name="Spackman E."/>
            <person name="Goraichik I."/>
            <person name="Dimitrov K.M."/>
            <person name="Suarez D.L."/>
            <person name="Swayne D.E."/>
        </authorList>
    </citation>
    <scope>NUCLEOTIDE SEQUENCE [LARGE SCALE GENOMIC DNA]</scope>
    <source>
        <strain evidence="5 6">DSM 5090</strain>
    </source>
</reference>
<evidence type="ECO:0000313" key="5">
    <source>
        <dbReference type="EMBL" id="SMD17049.1"/>
    </source>
</evidence>
<keyword evidence="6" id="KW-1185">Reference proteome</keyword>
<dbReference type="GO" id="GO:0000976">
    <property type="term" value="F:transcription cis-regulatory region binding"/>
    <property type="evidence" value="ECO:0007669"/>
    <property type="project" value="TreeGrafter"/>
</dbReference>
<dbReference type="Pfam" id="PF13377">
    <property type="entry name" value="Peripla_BP_3"/>
    <property type="match status" value="1"/>
</dbReference>
<gene>
    <name evidence="5" type="ORF">SAMN04488500_1476</name>
</gene>
<dbReference type="EMBL" id="FWXI01000047">
    <property type="protein sequence ID" value="SMD17049.1"/>
    <property type="molecule type" value="Genomic_DNA"/>
</dbReference>
<dbReference type="AlphaFoldDB" id="A0A1W2F546"/>
<keyword evidence="2" id="KW-0238">DNA-binding</keyword>
<evidence type="ECO:0000259" key="4">
    <source>
        <dbReference type="Pfam" id="PF13377"/>
    </source>
</evidence>
<proteinExistence type="predicted"/>
<dbReference type="Proteomes" id="UP000192738">
    <property type="component" value="Unassembled WGS sequence"/>
</dbReference>
<dbReference type="SUPFAM" id="SSF53822">
    <property type="entry name" value="Periplasmic binding protein-like I"/>
    <property type="match status" value="1"/>
</dbReference>
<dbReference type="Gene3D" id="3.40.50.2300">
    <property type="match status" value="1"/>
</dbReference>
<feature type="domain" description="Transcriptional regulator LacI/GalR-like sensor" evidence="4">
    <location>
        <begin position="29"/>
        <end position="119"/>
    </location>
</feature>
<name>A0A1W2F546_9FIRM</name>
<dbReference type="PANTHER" id="PTHR30146:SF120">
    <property type="entry name" value="ALANINE RACEMASE"/>
    <property type="match status" value="1"/>
</dbReference>
<evidence type="ECO:0000313" key="6">
    <source>
        <dbReference type="Proteomes" id="UP000192738"/>
    </source>
</evidence>
<dbReference type="RefSeq" id="WP_371360930.1">
    <property type="nucleotide sequence ID" value="NZ_CP155572.1"/>
</dbReference>
<dbReference type="InterPro" id="IPR046335">
    <property type="entry name" value="LacI/GalR-like_sensor"/>
</dbReference>
<dbReference type="InterPro" id="IPR028082">
    <property type="entry name" value="Peripla_BP_I"/>
</dbReference>
<keyword evidence="3" id="KW-0804">Transcription</keyword>
<dbReference type="PANTHER" id="PTHR30146">
    <property type="entry name" value="LACI-RELATED TRANSCRIPTIONAL REPRESSOR"/>
    <property type="match status" value="1"/>
</dbReference>
<keyword evidence="1" id="KW-0805">Transcription regulation</keyword>
<dbReference type="CDD" id="cd06267">
    <property type="entry name" value="PBP1_LacI_sugar_binding-like"/>
    <property type="match status" value="1"/>
</dbReference>
<evidence type="ECO:0000256" key="2">
    <source>
        <dbReference type="ARBA" id="ARBA00023125"/>
    </source>
</evidence>
<evidence type="ECO:0000256" key="1">
    <source>
        <dbReference type="ARBA" id="ARBA00023015"/>
    </source>
</evidence>
<evidence type="ECO:0000256" key="3">
    <source>
        <dbReference type="ARBA" id="ARBA00023163"/>
    </source>
</evidence>
<sequence>MSSCWLLVYTFDSGYKAAIALIDSQQSFDAIFAANDMMAIGAIEALTERGLKIPEDVAVVGYDDIRMAGWYKPALTTVRQPVYDMGLAAVEILLKQITGAKTSVCEQKFMPELIVRKSSGAKEG</sequence>
<dbReference type="STRING" id="112901.SAMN04488500_1476"/>